<keyword evidence="2" id="KW-1133">Transmembrane helix</keyword>
<organism evidence="4 5">
    <name type="scientific">Candidatus Acidiferrum panamense</name>
    <dbReference type="NCBI Taxonomy" id="2741543"/>
    <lineage>
        <taxon>Bacteria</taxon>
        <taxon>Pseudomonadati</taxon>
        <taxon>Acidobacteriota</taxon>
        <taxon>Terriglobia</taxon>
        <taxon>Candidatus Acidiferrales</taxon>
        <taxon>Candidatus Acidiferrum</taxon>
    </lineage>
</organism>
<keyword evidence="2" id="KW-0472">Membrane</keyword>
<feature type="region of interest" description="Disordered" evidence="1">
    <location>
        <begin position="32"/>
        <end position="55"/>
    </location>
</feature>
<dbReference type="Proteomes" id="UP000567293">
    <property type="component" value="Unassembled WGS sequence"/>
</dbReference>
<dbReference type="SUPFAM" id="SSF56601">
    <property type="entry name" value="beta-lactamase/transpeptidase-like"/>
    <property type="match status" value="1"/>
</dbReference>
<feature type="transmembrane region" description="Helical" evidence="2">
    <location>
        <begin position="576"/>
        <end position="598"/>
    </location>
</feature>
<gene>
    <name evidence="4" type="ORF">HRJ53_16890</name>
</gene>
<evidence type="ECO:0000256" key="1">
    <source>
        <dbReference type="SAM" id="MobiDB-lite"/>
    </source>
</evidence>
<dbReference type="InterPro" id="IPR050491">
    <property type="entry name" value="AmpC-like"/>
</dbReference>
<evidence type="ECO:0000259" key="3">
    <source>
        <dbReference type="Pfam" id="PF00144"/>
    </source>
</evidence>
<keyword evidence="5" id="KW-1185">Reference proteome</keyword>
<dbReference type="InterPro" id="IPR001466">
    <property type="entry name" value="Beta-lactam-related"/>
</dbReference>
<proteinExistence type="predicted"/>
<sequence>MTNWHLWALRGAALLLAGCGLLGARMYAQDQKAAPPKSPSEAKTNAPAASAAAGRNALGAPRGQELTEADLSAFLDGLLPQQIEKADIAGAVVSVVRDGKVLFEKGYGYSDAEKKTPVSPQDTLFRPGSISKTFTWTAVMQQVEQGKLNLDSDVNQYLDFKIPEAFGKPTTLRDIMTHRSGLEETIKDLFVGEEKDLTPIAKYLPAHLPAQIFAPGTVPAYSNYATTLASYMVQRVSGQDFYDYVDEHLFNPLNMTRATFRQPLPKPLEPFMSKGYDLGSGKPKHFEWVEVAPAGSLSASAESMAHWMIMHLQNGRYGDAQILKPETAIQMHARQEGWPAGMNAMCLGFYEQNLNGHRVISHGGDTELFHSDLFLVLDANVGLFVSYNSGGRPEHGDARGDLYIKFMDRYFPGAPANETTLATAKQDAQSVVGSYKGSRRFETNILSLTTMLGEAKVLADPQDHTIYVEALKKENGQPRHFREIAPMLFKSVDGPEKIAFVKDSSGRRTAYLDFPFIVLQEVDATLDKQAFNYVVIGLGVGVVVLTILCWPVSAILRKHYRQSLMLDPPARKWRRWAKIACVINIVYLLGFLWVFSLLEKLELGTNGGWKIHLLQLIGVLGGIGALVTILAAIKSWADPQQWLWYKIWNTLLAIGCVGFFWFLLHWHMLNFNLHY</sequence>
<keyword evidence="2" id="KW-0812">Transmembrane</keyword>
<comment type="caution">
    <text evidence="4">The sequence shown here is derived from an EMBL/GenBank/DDBJ whole genome shotgun (WGS) entry which is preliminary data.</text>
</comment>
<dbReference type="AlphaFoldDB" id="A0A7V8NSI4"/>
<evidence type="ECO:0000256" key="2">
    <source>
        <dbReference type="SAM" id="Phobius"/>
    </source>
</evidence>
<protein>
    <submittedName>
        <fullName evidence="4">Beta-lactamase family protein</fullName>
    </submittedName>
</protein>
<evidence type="ECO:0000313" key="4">
    <source>
        <dbReference type="EMBL" id="MBA0086660.1"/>
    </source>
</evidence>
<accession>A0A7V8NSI4</accession>
<feature type="transmembrane region" description="Helical" evidence="2">
    <location>
        <begin position="530"/>
        <end position="556"/>
    </location>
</feature>
<dbReference type="Gene3D" id="3.40.710.10">
    <property type="entry name" value="DD-peptidase/beta-lactamase superfamily"/>
    <property type="match status" value="1"/>
</dbReference>
<feature type="compositionally biased region" description="Low complexity" evidence="1">
    <location>
        <begin position="45"/>
        <end position="55"/>
    </location>
</feature>
<dbReference type="EMBL" id="JACDQQ010001619">
    <property type="protein sequence ID" value="MBA0086660.1"/>
    <property type="molecule type" value="Genomic_DNA"/>
</dbReference>
<dbReference type="PANTHER" id="PTHR46825:SF9">
    <property type="entry name" value="BETA-LACTAMASE-RELATED DOMAIN-CONTAINING PROTEIN"/>
    <property type="match status" value="1"/>
</dbReference>
<name>A0A7V8NSI4_9BACT</name>
<feature type="domain" description="Beta-lactamase-related" evidence="3">
    <location>
        <begin position="76"/>
        <end position="399"/>
    </location>
</feature>
<evidence type="ECO:0000313" key="5">
    <source>
        <dbReference type="Proteomes" id="UP000567293"/>
    </source>
</evidence>
<dbReference type="PANTHER" id="PTHR46825">
    <property type="entry name" value="D-ALANYL-D-ALANINE-CARBOXYPEPTIDASE/ENDOPEPTIDASE AMPH"/>
    <property type="match status" value="1"/>
</dbReference>
<dbReference type="InterPro" id="IPR012338">
    <property type="entry name" value="Beta-lactam/transpept-like"/>
</dbReference>
<reference evidence="4" key="1">
    <citation type="submission" date="2020-06" db="EMBL/GenBank/DDBJ databases">
        <title>Legume-microbial interactions unlock mineral nutrients during tropical forest succession.</title>
        <authorList>
            <person name="Epihov D.Z."/>
        </authorList>
    </citation>
    <scope>NUCLEOTIDE SEQUENCE [LARGE SCALE GENOMIC DNA]</scope>
    <source>
        <strain evidence="4">Pan2503</strain>
    </source>
</reference>
<feature type="transmembrane region" description="Helical" evidence="2">
    <location>
        <begin position="613"/>
        <end position="633"/>
    </location>
</feature>
<feature type="transmembrane region" description="Helical" evidence="2">
    <location>
        <begin position="645"/>
        <end position="664"/>
    </location>
</feature>
<dbReference type="Pfam" id="PF00144">
    <property type="entry name" value="Beta-lactamase"/>
    <property type="match status" value="1"/>
</dbReference>